<proteinExistence type="predicted"/>
<dbReference type="GO" id="GO:0007018">
    <property type="term" value="P:microtubule-based movement"/>
    <property type="evidence" value="ECO:0007669"/>
    <property type="project" value="InterPro"/>
</dbReference>
<name>A0A7S1A1Y2_NOCSC</name>
<dbReference type="GO" id="GO:0051959">
    <property type="term" value="F:dynein light intermediate chain binding"/>
    <property type="evidence" value="ECO:0007669"/>
    <property type="project" value="InterPro"/>
</dbReference>
<dbReference type="FunFam" id="3.10.490.20:FF:000006">
    <property type="entry name" value="Dynein axonemal heavy chain 10"/>
    <property type="match status" value="1"/>
</dbReference>
<dbReference type="PANTHER" id="PTHR22878">
    <property type="entry name" value="DYNEIN HEAVY CHAIN 6, AXONEMAL-LIKE-RELATED"/>
    <property type="match status" value="1"/>
</dbReference>
<dbReference type="InterPro" id="IPR026983">
    <property type="entry name" value="DHC"/>
</dbReference>
<dbReference type="AlphaFoldDB" id="A0A7S1A1Y2"/>
<dbReference type="GO" id="GO:0045505">
    <property type="term" value="F:dynein intermediate chain binding"/>
    <property type="evidence" value="ECO:0007669"/>
    <property type="project" value="InterPro"/>
</dbReference>
<dbReference type="InterPro" id="IPR041228">
    <property type="entry name" value="Dynein_C"/>
</dbReference>
<protein>
    <recommendedName>
        <fullName evidence="1">Dynein heavy chain C-terminal domain-containing protein</fullName>
    </recommendedName>
</protein>
<feature type="domain" description="Dynein heavy chain C-terminal" evidence="1">
    <location>
        <begin position="62"/>
        <end position="353"/>
    </location>
</feature>
<sequence>MGDYLFDENVQFFFSRSGCDYTLASEGSVASYTQSILNLPISQSPAVFGLHPNAEINFFMASAKDIYSGLLTMQTGTGADSGGMSRDEYIDKTASDIQKKLPTEDMIFLLETVPTPLEVVLMQEIERFEVLIERMVGNLIDLKRAIKGEIGMSQDLDDLGTSLFNGFLPSMWSKLAPQTEKPLGSWMDHFLRRHRQYRNWMKMEPAVFWLSGLHIPESLLSALVQASCRRRGWALDKSCLYTRVTKFQQAEEVKTKLLDGTLVEGIYLEGARWDIDRGCLARQRPKELIQVMPLIEIIPAEANRLKLRDELPTPVYITQLRRNAMGVGLVFEANLYTKEHPSVWVLQGVAMCLNDTS</sequence>
<dbReference type="Pfam" id="PF18199">
    <property type="entry name" value="Dynein_C"/>
    <property type="match status" value="1"/>
</dbReference>
<dbReference type="Gene3D" id="1.20.1270.280">
    <property type="match status" value="1"/>
</dbReference>
<dbReference type="FunFam" id="1.20.1270.280:FF:000005">
    <property type="entry name" value="Dynein axonemal heavy chain 10"/>
    <property type="match status" value="1"/>
</dbReference>
<dbReference type="EMBL" id="HBFQ01019301">
    <property type="protein sequence ID" value="CAD8839176.1"/>
    <property type="molecule type" value="Transcribed_RNA"/>
</dbReference>
<gene>
    <name evidence="2" type="ORF">NSCI0253_LOCUS13524</name>
</gene>
<accession>A0A7S1A1Y2</accession>
<evidence type="ECO:0000259" key="1">
    <source>
        <dbReference type="Pfam" id="PF18199"/>
    </source>
</evidence>
<dbReference type="InterPro" id="IPR043160">
    <property type="entry name" value="Dynein_C_barrel"/>
</dbReference>
<evidence type="ECO:0000313" key="2">
    <source>
        <dbReference type="EMBL" id="CAD8839176.1"/>
    </source>
</evidence>
<reference evidence="2" key="1">
    <citation type="submission" date="2021-01" db="EMBL/GenBank/DDBJ databases">
        <authorList>
            <person name="Corre E."/>
            <person name="Pelletier E."/>
            <person name="Niang G."/>
            <person name="Scheremetjew M."/>
            <person name="Finn R."/>
            <person name="Kale V."/>
            <person name="Holt S."/>
            <person name="Cochrane G."/>
            <person name="Meng A."/>
            <person name="Brown T."/>
            <person name="Cohen L."/>
        </authorList>
    </citation>
    <scope>NUCLEOTIDE SEQUENCE</scope>
</reference>
<dbReference type="PANTHER" id="PTHR22878:SF63">
    <property type="entry name" value="DYNEIN AXONEMAL HEAVY CHAIN 10"/>
    <property type="match status" value="1"/>
</dbReference>
<organism evidence="2">
    <name type="scientific">Noctiluca scintillans</name>
    <name type="common">Sea sparkle</name>
    <name type="synonym">Red tide dinoflagellate</name>
    <dbReference type="NCBI Taxonomy" id="2966"/>
    <lineage>
        <taxon>Eukaryota</taxon>
        <taxon>Sar</taxon>
        <taxon>Alveolata</taxon>
        <taxon>Dinophyceae</taxon>
        <taxon>Noctilucales</taxon>
        <taxon>Noctilucaceae</taxon>
        <taxon>Noctiluca</taxon>
    </lineage>
</organism>
<dbReference type="Gene3D" id="3.10.490.20">
    <property type="match status" value="1"/>
</dbReference>
<dbReference type="GO" id="GO:0030286">
    <property type="term" value="C:dynein complex"/>
    <property type="evidence" value="ECO:0007669"/>
    <property type="project" value="InterPro"/>
</dbReference>